<reference evidence="7" key="1">
    <citation type="submission" date="2019-02" db="EMBL/GenBank/DDBJ databases">
        <title>Deep-cultivation of Planctomycetes and their phenomic and genomic characterization uncovers novel biology.</title>
        <authorList>
            <person name="Wiegand S."/>
            <person name="Jogler M."/>
            <person name="Boedeker C."/>
            <person name="Pinto D."/>
            <person name="Vollmers J."/>
            <person name="Rivas-Marin E."/>
            <person name="Kohn T."/>
            <person name="Peeters S.H."/>
            <person name="Heuer A."/>
            <person name="Rast P."/>
            <person name="Oberbeckmann S."/>
            <person name="Bunk B."/>
            <person name="Jeske O."/>
            <person name="Meyerdierks A."/>
            <person name="Storesund J.E."/>
            <person name="Kallscheuer N."/>
            <person name="Luecker S."/>
            <person name="Lage O.M."/>
            <person name="Pohl T."/>
            <person name="Merkel B.J."/>
            <person name="Hornburger P."/>
            <person name="Mueller R.-W."/>
            <person name="Bruemmer F."/>
            <person name="Labrenz M."/>
            <person name="Spormann A.M."/>
            <person name="Op den Camp H."/>
            <person name="Overmann J."/>
            <person name="Amann R."/>
            <person name="Jetten M.S.M."/>
            <person name="Mascher T."/>
            <person name="Medema M.H."/>
            <person name="Devos D.P."/>
            <person name="Kaster A.-K."/>
            <person name="Ovreas L."/>
            <person name="Rohde M."/>
            <person name="Galperin M.Y."/>
            <person name="Jogler C."/>
        </authorList>
    </citation>
    <scope>NUCLEOTIDE SEQUENCE [LARGE SCALE GENOMIC DNA]</scope>
    <source>
        <strain evidence="7">Pan97</strain>
    </source>
</reference>
<feature type="domain" description="Cytochrome C Planctomycete-type" evidence="5">
    <location>
        <begin position="36"/>
        <end position="94"/>
    </location>
</feature>
<feature type="compositionally biased region" description="Basic and acidic residues" evidence="1">
    <location>
        <begin position="536"/>
        <end position="559"/>
    </location>
</feature>
<gene>
    <name evidence="6" type="ORF">Pan97_28590</name>
</gene>
<feature type="chain" id="PRO_5021997784" evidence="2">
    <location>
        <begin position="20"/>
        <end position="880"/>
    </location>
</feature>
<evidence type="ECO:0000259" key="4">
    <source>
        <dbReference type="Pfam" id="PF07587"/>
    </source>
</evidence>
<accession>A0A518C9B5</accession>
<dbReference type="PANTHER" id="PTHR35889">
    <property type="entry name" value="CYCLOINULO-OLIGOSACCHARIDE FRUCTANOTRANSFERASE-RELATED"/>
    <property type="match status" value="1"/>
</dbReference>
<dbReference type="Proteomes" id="UP000318626">
    <property type="component" value="Chromosome"/>
</dbReference>
<feature type="region of interest" description="Disordered" evidence="1">
    <location>
        <begin position="525"/>
        <end position="559"/>
    </location>
</feature>
<dbReference type="KEGG" id="bvo:Pan97_28590"/>
<keyword evidence="7" id="KW-1185">Reference proteome</keyword>
<dbReference type="Pfam" id="PF07635">
    <property type="entry name" value="PSCyt1"/>
    <property type="match status" value="1"/>
</dbReference>
<feature type="domain" description="DUF1549" evidence="3">
    <location>
        <begin position="153"/>
        <end position="353"/>
    </location>
</feature>
<dbReference type="Pfam" id="PF07583">
    <property type="entry name" value="PSCyt2"/>
    <property type="match status" value="1"/>
</dbReference>
<dbReference type="InterPro" id="IPR011444">
    <property type="entry name" value="DUF1549"/>
</dbReference>
<name>A0A518C9B5_9BACT</name>
<feature type="domain" description="DUF1553" evidence="4">
    <location>
        <begin position="587"/>
        <end position="828"/>
    </location>
</feature>
<feature type="compositionally biased region" description="Polar residues" evidence="1">
    <location>
        <begin position="525"/>
        <end position="535"/>
    </location>
</feature>
<sequence length="880" mass="99730" precursor="true">MRLLLAAFVLQLFSLPVQADESFYEEQIKPLLAMKCFACHGALKQESDLRLDAGQLIHSGGATGPVIDLEKPTESLLLSRIQTADLDLRMPPDGEGEPLTPGQVDLLTTWIRGGAKFPKTEEIPPDPRQHWAYQVPRKVELPRVKNELGELHPVDAFLLANLQDHQLSAAPHTDRSTLVRRVYLDLIGLPPTADQQRAFLDDPSPDAWKKLVDELLDDPAYGERWGRHWMDVWRYSDWDGYKNELRGSQRHIWRWRDWIVESVNADKPYDRMIREMLAADEIAPTDQNVLRATGYLARNYHKSNRNIWLDATVEHTAKAFLGMTIDCARCHDHKFDPIGQSEYYAMRAVFEPHEVRTERLPGEADLVKQGLVRAYDAKPDEPTYVYIAGNEKHPDKEHPVEPGVPEVIELPYEPHPIDLPPLAVYPSLKEFIEQEQLESAAAKVKASEMKIAETTDPADKSVHQQDLVAATAEYESLKARWAADRAKYAEDADSVKLQQLAKRAAMAENTAKLERARHTVLLKEQSLSQAESSPQTDEKQKAAVEKSRKEVNEAMKKREEAERLVNSLDAIEYSSIGTAYPPKSTGRRSALASWITDRRNPLTARVAVNHIWMRHFGEPLVENVFDFGLRSPKPEHVDLLDWLAVEFMESDWSMKHLHRLILTSAAYRRASSVSGEEFMANRAQDPDNRLLWRSNIQRLDAESIRDSVLHVAGRLDRTLGGPDIDFDQGEKVYRRSLYFRHAYEKQMQMLVTFDAAAPNECYRRSQSVIPQQALALSNSSLVVEQSRRLAARLSGEVPEAEGFIRAAFESILCRDCTVEELAACQEFLVSQTERLSYSGELTPIASGAKAGVPAADDSAQRARENLVHVLFNHNDFVTVR</sequence>
<dbReference type="InterPro" id="IPR011429">
    <property type="entry name" value="Cyt_c_Planctomycete-type"/>
</dbReference>
<organism evidence="6 7">
    <name type="scientific">Bremerella volcania</name>
    <dbReference type="NCBI Taxonomy" id="2527984"/>
    <lineage>
        <taxon>Bacteria</taxon>
        <taxon>Pseudomonadati</taxon>
        <taxon>Planctomycetota</taxon>
        <taxon>Planctomycetia</taxon>
        <taxon>Pirellulales</taxon>
        <taxon>Pirellulaceae</taxon>
        <taxon>Bremerella</taxon>
    </lineage>
</organism>
<dbReference type="EMBL" id="CP036289">
    <property type="protein sequence ID" value="QDU75817.1"/>
    <property type="molecule type" value="Genomic_DNA"/>
</dbReference>
<evidence type="ECO:0000259" key="5">
    <source>
        <dbReference type="Pfam" id="PF07635"/>
    </source>
</evidence>
<evidence type="ECO:0000256" key="1">
    <source>
        <dbReference type="SAM" id="MobiDB-lite"/>
    </source>
</evidence>
<evidence type="ECO:0000313" key="6">
    <source>
        <dbReference type="EMBL" id="QDU75817.1"/>
    </source>
</evidence>
<evidence type="ECO:0000256" key="2">
    <source>
        <dbReference type="SAM" id="SignalP"/>
    </source>
</evidence>
<protein>
    <submittedName>
        <fullName evidence="6">Planctomycete cytochrome C</fullName>
    </submittedName>
</protein>
<dbReference type="OrthoDB" id="127107at2"/>
<dbReference type="RefSeq" id="WP_144973474.1">
    <property type="nucleotide sequence ID" value="NZ_CP036289.1"/>
</dbReference>
<feature type="signal peptide" evidence="2">
    <location>
        <begin position="1"/>
        <end position="19"/>
    </location>
</feature>
<dbReference type="InterPro" id="IPR022655">
    <property type="entry name" value="DUF1553"/>
</dbReference>
<evidence type="ECO:0000259" key="3">
    <source>
        <dbReference type="Pfam" id="PF07583"/>
    </source>
</evidence>
<evidence type="ECO:0000313" key="7">
    <source>
        <dbReference type="Proteomes" id="UP000318626"/>
    </source>
</evidence>
<proteinExistence type="predicted"/>
<dbReference type="PANTHER" id="PTHR35889:SF3">
    <property type="entry name" value="F-BOX DOMAIN-CONTAINING PROTEIN"/>
    <property type="match status" value="1"/>
</dbReference>
<dbReference type="AlphaFoldDB" id="A0A518C9B5"/>
<dbReference type="Pfam" id="PF07587">
    <property type="entry name" value="PSD1"/>
    <property type="match status" value="1"/>
</dbReference>
<keyword evidence="2" id="KW-0732">Signal</keyword>